<dbReference type="Proteomes" id="UP000823775">
    <property type="component" value="Unassembled WGS sequence"/>
</dbReference>
<dbReference type="EMBL" id="JACEIK010009812">
    <property type="protein sequence ID" value="MCE3214720.1"/>
    <property type="molecule type" value="Genomic_DNA"/>
</dbReference>
<evidence type="ECO:0000313" key="2">
    <source>
        <dbReference type="EMBL" id="MCE3214720.1"/>
    </source>
</evidence>
<keyword evidence="3" id="KW-1185">Reference proteome</keyword>
<name>A0ABS8WP64_DATST</name>
<accession>A0ABS8WP64</accession>
<organism evidence="2 3">
    <name type="scientific">Datura stramonium</name>
    <name type="common">Jimsonweed</name>
    <name type="synonym">Common thornapple</name>
    <dbReference type="NCBI Taxonomy" id="4076"/>
    <lineage>
        <taxon>Eukaryota</taxon>
        <taxon>Viridiplantae</taxon>
        <taxon>Streptophyta</taxon>
        <taxon>Embryophyta</taxon>
        <taxon>Tracheophyta</taxon>
        <taxon>Spermatophyta</taxon>
        <taxon>Magnoliopsida</taxon>
        <taxon>eudicotyledons</taxon>
        <taxon>Gunneridae</taxon>
        <taxon>Pentapetalae</taxon>
        <taxon>asterids</taxon>
        <taxon>lamiids</taxon>
        <taxon>Solanales</taxon>
        <taxon>Solanaceae</taxon>
        <taxon>Solanoideae</taxon>
        <taxon>Datureae</taxon>
        <taxon>Datura</taxon>
    </lineage>
</organism>
<protein>
    <submittedName>
        <fullName evidence="2">Uncharacterized protein</fullName>
    </submittedName>
</protein>
<reference evidence="2 3" key="1">
    <citation type="journal article" date="2021" name="BMC Genomics">
        <title>Datura genome reveals duplications of psychoactive alkaloid biosynthetic genes and high mutation rate following tissue culture.</title>
        <authorList>
            <person name="Rajewski A."/>
            <person name="Carter-House D."/>
            <person name="Stajich J."/>
            <person name="Litt A."/>
        </authorList>
    </citation>
    <scope>NUCLEOTIDE SEQUENCE [LARGE SCALE GENOMIC DNA]</scope>
    <source>
        <strain evidence="2">AR-01</strain>
    </source>
</reference>
<sequence>MVLGENLGSWKYGVPKEHKCGILIFRPPSRRSGEATPSDTKRKTKKVGSKNLIVSIPSPRVKTIYGLKSVHEWRKEWYKKLNLIGYSHERAIDEVSLRRNFPLIHQAIVARGWTQVFQNSGLANIYLISELYANLHSHNLGHYQDKVVVKDVTLAVNNTTI</sequence>
<proteinExistence type="predicted"/>
<comment type="caution">
    <text evidence="2">The sequence shown here is derived from an EMBL/GenBank/DDBJ whole genome shotgun (WGS) entry which is preliminary data.</text>
</comment>
<evidence type="ECO:0000313" key="3">
    <source>
        <dbReference type="Proteomes" id="UP000823775"/>
    </source>
</evidence>
<gene>
    <name evidence="2" type="ORF">HAX54_053135</name>
</gene>
<feature type="region of interest" description="Disordered" evidence="1">
    <location>
        <begin position="27"/>
        <end position="46"/>
    </location>
</feature>
<evidence type="ECO:0000256" key="1">
    <source>
        <dbReference type="SAM" id="MobiDB-lite"/>
    </source>
</evidence>